<gene>
    <name evidence="1" type="ORF">DFH08DRAFT_946134</name>
</gene>
<organism evidence="1 2">
    <name type="scientific">Mycena albidolilacea</name>
    <dbReference type="NCBI Taxonomy" id="1033008"/>
    <lineage>
        <taxon>Eukaryota</taxon>
        <taxon>Fungi</taxon>
        <taxon>Dikarya</taxon>
        <taxon>Basidiomycota</taxon>
        <taxon>Agaricomycotina</taxon>
        <taxon>Agaricomycetes</taxon>
        <taxon>Agaricomycetidae</taxon>
        <taxon>Agaricales</taxon>
        <taxon>Marasmiineae</taxon>
        <taxon>Mycenaceae</taxon>
        <taxon>Mycena</taxon>
    </lineage>
</organism>
<sequence>MIAERCVAVSGLIVTSLKHGAVFNILDLTSLIVSKGDDVIVNEVLCARIALMHLARRLRGAPARKLWDFLDVRIETISKAAGGDSAQIFRAFHFALTTDQKKYDTEDVYEIDKSGGSAFQDDINGIIVGQTMVAAAARSAANAAGSSMANPDPFLVNV</sequence>
<dbReference type="Proteomes" id="UP001218218">
    <property type="component" value="Unassembled WGS sequence"/>
</dbReference>
<dbReference type="AlphaFoldDB" id="A0AAD6YXI3"/>
<name>A0AAD6YXI3_9AGAR</name>
<evidence type="ECO:0000313" key="1">
    <source>
        <dbReference type="EMBL" id="KAJ7301254.1"/>
    </source>
</evidence>
<keyword evidence="2" id="KW-1185">Reference proteome</keyword>
<reference evidence="1" key="1">
    <citation type="submission" date="2023-03" db="EMBL/GenBank/DDBJ databases">
        <title>Massive genome expansion in bonnet fungi (Mycena s.s.) driven by repeated elements and novel gene families across ecological guilds.</title>
        <authorList>
            <consortium name="Lawrence Berkeley National Laboratory"/>
            <person name="Harder C.B."/>
            <person name="Miyauchi S."/>
            <person name="Viragh M."/>
            <person name="Kuo A."/>
            <person name="Thoen E."/>
            <person name="Andreopoulos B."/>
            <person name="Lu D."/>
            <person name="Skrede I."/>
            <person name="Drula E."/>
            <person name="Henrissat B."/>
            <person name="Morin E."/>
            <person name="Kohler A."/>
            <person name="Barry K."/>
            <person name="LaButti K."/>
            <person name="Morin E."/>
            <person name="Salamov A."/>
            <person name="Lipzen A."/>
            <person name="Mereny Z."/>
            <person name="Hegedus B."/>
            <person name="Baldrian P."/>
            <person name="Stursova M."/>
            <person name="Weitz H."/>
            <person name="Taylor A."/>
            <person name="Grigoriev I.V."/>
            <person name="Nagy L.G."/>
            <person name="Martin F."/>
            <person name="Kauserud H."/>
        </authorList>
    </citation>
    <scope>NUCLEOTIDE SEQUENCE</scope>
    <source>
        <strain evidence="1">CBHHK002</strain>
    </source>
</reference>
<comment type="caution">
    <text evidence="1">The sequence shown here is derived from an EMBL/GenBank/DDBJ whole genome shotgun (WGS) entry which is preliminary data.</text>
</comment>
<protein>
    <submittedName>
        <fullName evidence="1">Uncharacterized protein</fullName>
    </submittedName>
</protein>
<proteinExistence type="predicted"/>
<evidence type="ECO:0000313" key="2">
    <source>
        <dbReference type="Proteomes" id="UP001218218"/>
    </source>
</evidence>
<dbReference type="EMBL" id="JARIHO010000140">
    <property type="protein sequence ID" value="KAJ7301254.1"/>
    <property type="molecule type" value="Genomic_DNA"/>
</dbReference>
<accession>A0AAD6YXI3</accession>